<evidence type="ECO:0000256" key="1">
    <source>
        <dbReference type="SAM" id="MobiDB-lite"/>
    </source>
</evidence>
<organism evidence="2 3">
    <name type="scientific">Sporothrix stenoceras</name>
    <dbReference type="NCBI Taxonomy" id="5173"/>
    <lineage>
        <taxon>Eukaryota</taxon>
        <taxon>Fungi</taxon>
        <taxon>Dikarya</taxon>
        <taxon>Ascomycota</taxon>
        <taxon>Pezizomycotina</taxon>
        <taxon>Sordariomycetes</taxon>
        <taxon>Sordariomycetidae</taxon>
        <taxon>Ophiostomatales</taxon>
        <taxon>Ophiostomataceae</taxon>
        <taxon>Sporothrix</taxon>
    </lineage>
</organism>
<proteinExistence type="predicted"/>
<feature type="region of interest" description="Disordered" evidence="1">
    <location>
        <begin position="248"/>
        <end position="499"/>
    </location>
</feature>
<feature type="compositionally biased region" description="Basic and acidic residues" evidence="1">
    <location>
        <begin position="320"/>
        <end position="331"/>
    </location>
</feature>
<protein>
    <submittedName>
        <fullName evidence="2">Uncharacterized protein</fullName>
    </submittedName>
</protein>
<evidence type="ECO:0000313" key="2">
    <source>
        <dbReference type="EMBL" id="KAL1889977.1"/>
    </source>
</evidence>
<sequence>MSTMLKPSTRQSFMDSWQFESAYPKVEEAEDNCLAGQFFPGDDFWSYVVGESKNFPDYPEFHTMHDSKERSVPLVTADLEASIASPMPEYKKALMHLPEHIRKLPPHLRAKEKALWEAANSKKGAKTPEMLNKDGKATTPIQDSPKKDTNSIQKPKETREDRNTNDIKDTAIIKPTDLAAASPTPNKTPTMSPKQWVVTGEKARKLSNGRVASTARLRLVNHDDPLVDLCAPDESKTVKVKNPFDDFSIPTRKEWFTPSPDPAASAAFVPLDLAPSNTTNWDRNADKNVSSASTKQEKPKQEEPTPIIDAKKINTVTPTSEDKVLPTDKPKKAQPTAEPTDGAAQVKAVDQKPKKADGEEPKKADETSPKSQLVPSDEIDGNSFRSNTWSFDKVPATNAPTSDSKSSVDDKPAPEPTKTATLGNGKQKETEPAKVAAPKVVEPKAAEPKAIERSAEPRVAAKAEPVVKPVTKPTPAENHQPLVDIDDSQPAAANNPLIDSPIVDTGKFGPSLMPALTPLPVSPVARPSSHPVPPTIAGPSAARPSTAGLSATCPSATAGPSAGPAAPAGDSASSIETAVESIHTSAHTQDDTTESDIPGLAEARAASKVVVADWVQSLAQYGPKDWNGIVFTIEDPAAAKTPRGITATNRRNLGNGNNDGINRFAPTLLDNYADSQAAGADDRTELSGDRNRLPTLKAFGNRTIPGFANGKLPLGAFRFQHDDAGPTEPTGPLQNLRMTIMCNFARHCREAEHSAIAQGPDTILKMPKQGEVIPPPVEKIDPSALALCRRCGCAQDFVMRPQHGRLFLETVLLPLSEAGAYTDMIAHVNTCIVERIYAEGGMEETGRAPTGTHWQDIKAMPIYEDYEGALILASHKYRVMSELPMEMDAYGFLFGRKDR</sequence>
<feature type="compositionally biased region" description="Basic and acidic residues" evidence="1">
    <location>
        <begin position="349"/>
        <end position="368"/>
    </location>
</feature>
<feature type="compositionally biased region" description="Low complexity" evidence="1">
    <location>
        <begin position="554"/>
        <end position="574"/>
    </location>
</feature>
<feature type="region of interest" description="Disordered" evidence="1">
    <location>
        <begin position="120"/>
        <end position="167"/>
    </location>
</feature>
<feature type="compositionally biased region" description="Low complexity" evidence="1">
    <location>
        <begin position="462"/>
        <end position="477"/>
    </location>
</feature>
<dbReference type="EMBL" id="JAWCUI010000067">
    <property type="protein sequence ID" value="KAL1889977.1"/>
    <property type="molecule type" value="Genomic_DNA"/>
</dbReference>
<reference evidence="2 3" key="1">
    <citation type="journal article" date="2024" name="IMA Fungus">
        <title>IMA Genome - F19 : A genome assembly and annotation guide to empower mycologists, including annotated draft genome sequences of Ceratocystis pirilliformis, Diaporthe australafricana, Fusarium ophioides, Paecilomyces lecythidis, and Sporothrix stenoceras.</title>
        <authorList>
            <person name="Aylward J."/>
            <person name="Wilson A.M."/>
            <person name="Visagie C.M."/>
            <person name="Spraker J."/>
            <person name="Barnes I."/>
            <person name="Buitendag C."/>
            <person name="Ceriani C."/>
            <person name="Del Mar Angel L."/>
            <person name="du Plessis D."/>
            <person name="Fuchs T."/>
            <person name="Gasser K."/>
            <person name="Kramer D."/>
            <person name="Li W."/>
            <person name="Munsamy K."/>
            <person name="Piso A."/>
            <person name="Price J.L."/>
            <person name="Sonnekus B."/>
            <person name="Thomas C."/>
            <person name="van der Nest A."/>
            <person name="van Dijk A."/>
            <person name="van Heerden A."/>
            <person name="van Vuuren N."/>
            <person name="Yilmaz N."/>
            <person name="Duong T.A."/>
            <person name="van der Merwe N.A."/>
            <person name="Wingfield M.J."/>
            <person name="Wingfield B.D."/>
        </authorList>
    </citation>
    <scope>NUCLEOTIDE SEQUENCE [LARGE SCALE GENOMIC DNA]</scope>
    <source>
        <strain evidence="2 3">CMW 5346</strain>
    </source>
</reference>
<accession>A0ABR3YPW0</accession>
<name>A0ABR3YPW0_9PEZI</name>
<keyword evidence="3" id="KW-1185">Reference proteome</keyword>
<feature type="region of interest" description="Disordered" evidence="1">
    <location>
        <begin position="524"/>
        <end position="575"/>
    </location>
</feature>
<feature type="compositionally biased region" description="Basic and acidic residues" evidence="1">
    <location>
        <begin position="441"/>
        <end position="461"/>
    </location>
</feature>
<feature type="compositionally biased region" description="Polar residues" evidence="1">
    <location>
        <begin position="275"/>
        <end position="294"/>
    </location>
</feature>
<comment type="caution">
    <text evidence="2">The sequence shown here is derived from an EMBL/GenBank/DDBJ whole genome shotgun (WGS) entry which is preliminary data.</text>
</comment>
<dbReference type="Proteomes" id="UP001583186">
    <property type="component" value="Unassembled WGS sequence"/>
</dbReference>
<evidence type="ECO:0000313" key="3">
    <source>
        <dbReference type="Proteomes" id="UP001583186"/>
    </source>
</evidence>
<gene>
    <name evidence="2" type="ORF">Sste5346_008556</name>
</gene>
<feature type="compositionally biased region" description="Basic and acidic residues" evidence="1">
    <location>
        <begin position="144"/>
        <end position="167"/>
    </location>
</feature>